<dbReference type="InterPro" id="IPR010182">
    <property type="entry name" value="ArgE/DapE"/>
</dbReference>
<dbReference type="Pfam" id="PF07687">
    <property type="entry name" value="M20_dimer"/>
    <property type="match status" value="1"/>
</dbReference>
<dbReference type="Gene3D" id="3.30.70.360">
    <property type="match status" value="1"/>
</dbReference>
<evidence type="ECO:0000259" key="15">
    <source>
        <dbReference type="Pfam" id="PF07687"/>
    </source>
</evidence>
<comment type="cofactor">
    <cofactor evidence="1">
        <name>Co(2+)</name>
        <dbReference type="ChEBI" id="CHEBI:48828"/>
    </cofactor>
</comment>
<feature type="domain" description="Peptidase M20 dimerisation" evidence="15">
    <location>
        <begin position="179"/>
        <end position="286"/>
    </location>
</feature>
<dbReference type="PROSITE" id="PS00759">
    <property type="entry name" value="ARGE_DAPE_CPG2_2"/>
    <property type="match status" value="1"/>
</dbReference>
<organism evidence="16 17">
    <name type="scientific">Faecalicatena contorta</name>
    <dbReference type="NCBI Taxonomy" id="39482"/>
    <lineage>
        <taxon>Bacteria</taxon>
        <taxon>Bacillati</taxon>
        <taxon>Bacillota</taxon>
        <taxon>Clostridia</taxon>
        <taxon>Lachnospirales</taxon>
        <taxon>Lachnospiraceae</taxon>
        <taxon>Faecalicatena</taxon>
    </lineage>
</organism>
<dbReference type="STRING" id="39482.ERS852491_02283"/>
<dbReference type="InterPro" id="IPR036264">
    <property type="entry name" value="Bact_exopeptidase_dim_dom"/>
</dbReference>
<evidence type="ECO:0000256" key="10">
    <source>
        <dbReference type="ARBA" id="ARBA00022833"/>
    </source>
</evidence>
<gene>
    <name evidence="16" type="ORF">ERS852491_02283</name>
</gene>
<dbReference type="UniPathway" id="UPA00034">
    <property type="reaction ID" value="UER00021"/>
</dbReference>
<evidence type="ECO:0000256" key="1">
    <source>
        <dbReference type="ARBA" id="ARBA00001941"/>
    </source>
</evidence>
<evidence type="ECO:0000256" key="3">
    <source>
        <dbReference type="ARBA" id="ARBA00005130"/>
    </source>
</evidence>
<accession>A0A174FDI9</accession>
<comment type="cofactor">
    <cofactor evidence="2">
        <name>Zn(2+)</name>
        <dbReference type="ChEBI" id="CHEBI:29105"/>
    </cofactor>
</comment>
<dbReference type="Proteomes" id="UP000095544">
    <property type="component" value="Unassembled WGS sequence"/>
</dbReference>
<evidence type="ECO:0000256" key="2">
    <source>
        <dbReference type="ARBA" id="ARBA00001947"/>
    </source>
</evidence>
<dbReference type="InterPro" id="IPR002933">
    <property type="entry name" value="Peptidase_M20"/>
</dbReference>
<protein>
    <recommendedName>
        <fullName evidence="6">Probable succinyl-diaminopimelate desuccinylase</fullName>
        <ecNumber evidence="5">3.5.1.18</ecNumber>
    </recommendedName>
</protein>
<evidence type="ECO:0000313" key="16">
    <source>
        <dbReference type="EMBL" id="CUO46215.1"/>
    </source>
</evidence>
<dbReference type="GO" id="GO:0019877">
    <property type="term" value="P:diaminopimelate biosynthetic process"/>
    <property type="evidence" value="ECO:0007669"/>
    <property type="project" value="UniProtKB-KW"/>
</dbReference>
<dbReference type="GO" id="GO:0009089">
    <property type="term" value="P:lysine biosynthetic process via diaminopimelate"/>
    <property type="evidence" value="ECO:0007669"/>
    <property type="project" value="UniProtKB-UniPathway"/>
</dbReference>
<dbReference type="AlphaFoldDB" id="A0A174FDI9"/>
<comment type="pathway">
    <text evidence="3">Amino-acid biosynthesis; L-lysine biosynthesis via DAP pathway; LL-2,6-diaminopimelate from (S)-tetrahydrodipicolinate (succinylase route): step 3/3.</text>
</comment>
<dbReference type="Pfam" id="PF01546">
    <property type="entry name" value="Peptidase_M20"/>
    <property type="match status" value="1"/>
</dbReference>
<keyword evidence="8" id="KW-0479">Metal-binding</keyword>
<evidence type="ECO:0000256" key="6">
    <source>
        <dbReference type="ARBA" id="ARBA00016853"/>
    </source>
</evidence>
<dbReference type="GO" id="GO:0046872">
    <property type="term" value="F:metal ion binding"/>
    <property type="evidence" value="ECO:0007669"/>
    <property type="project" value="UniProtKB-KW"/>
</dbReference>
<dbReference type="GO" id="GO:0009014">
    <property type="term" value="F:succinyl-diaminopimelate desuccinylase activity"/>
    <property type="evidence" value="ECO:0007669"/>
    <property type="project" value="UniProtKB-EC"/>
</dbReference>
<evidence type="ECO:0000256" key="8">
    <source>
        <dbReference type="ARBA" id="ARBA00022723"/>
    </source>
</evidence>
<evidence type="ECO:0000256" key="12">
    <source>
        <dbReference type="ARBA" id="ARBA00023154"/>
    </source>
</evidence>
<dbReference type="InterPro" id="IPR001261">
    <property type="entry name" value="ArgE/DapE_CS"/>
</dbReference>
<dbReference type="InterPro" id="IPR050072">
    <property type="entry name" value="Peptidase_M20A"/>
</dbReference>
<comment type="similarity">
    <text evidence="4">Belongs to the peptidase M20A family.</text>
</comment>
<evidence type="ECO:0000256" key="13">
    <source>
        <dbReference type="ARBA" id="ARBA00023285"/>
    </source>
</evidence>
<dbReference type="EMBL" id="CYZU01000019">
    <property type="protein sequence ID" value="CUO46215.1"/>
    <property type="molecule type" value="Genomic_DNA"/>
</dbReference>
<dbReference type="InterPro" id="IPR011650">
    <property type="entry name" value="Peptidase_M20_dimer"/>
</dbReference>
<reference evidence="16 17" key="1">
    <citation type="submission" date="2015-09" db="EMBL/GenBank/DDBJ databases">
        <authorList>
            <consortium name="Pathogen Informatics"/>
        </authorList>
    </citation>
    <scope>NUCLEOTIDE SEQUENCE [LARGE SCALE GENOMIC DNA]</scope>
    <source>
        <strain evidence="16 17">2789STDY5834876</strain>
    </source>
</reference>
<evidence type="ECO:0000256" key="5">
    <source>
        <dbReference type="ARBA" id="ARBA00011921"/>
    </source>
</evidence>
<dbReference type="SUPFAM" id="SSF53187">
    <property type="entry name" value="Zn-dependent exopeptidases"/>
    <property type="match status" value="1"/>
</dbReference>
<keyword evidence="10" id="KW-0862">Zinc</keyword>
<comment type="catalytic activity">
    <reaction evidence="14">
        <text>N-succinyl-(2S,6S)-2,6-diaminopimelate + H2O = (2S,6S)-2,6-diaminopimelate + succinate</text>
        <dbReference type="Rhea" id="RHEA:22608"/>
        <dbReference type="ChEBI" id="CHEBI:15377"/>
        <dbReference type="ChEBI" id="CHEBI:30031"/>
        <dbReference type="ChEBI" id="CHEBI:57609"/>
        <dbReference type="ChEBI" id="CHEBI:58087"/>
        <dbReference type="EC" id="3.5.1.18"/>
    </reaction>
</comment>
<dbReference type="EC" id="3.5.1.18" evidence="5"/>
<dbReference type="OrthoDB" id="9792335at2"/>
<dbReference type="PANTHER" id="PTHR43808:SF8">
    <property type="entry name" value="PEPTIDASE M20 DIMERISATION DOMAIN-CONTAINING PROTEIN"/>
    <property type="match status" value="1"/>
</dbReference>
<keyword evidence="11" id="KW-0220">Diaminopimelate biosynthesis</keyword>
<evidence type="ECO:0000256" key="4">
    <source>
        <dbReference type="ARBA" id="ARBA00006247"/>
    </source>
</evidence>
<keyword evidence="13" id="KW-0170">Cobalt</keyword>
<keyword evidence="9 16" id="KW-0378">Hydrolase</keyword>
<keyword evidence="12" id="KW-0457">Lysine biosynthesis</keyword>
<keyword evidence="7" id="KW-0028">Amino-acid biosynthesis</keyword>
<evidence type="ECO:0000313" key="17">
    <source>
        <dbReference type="Proteomes" id="UP000095544"/>
    </source>
</evidence>
<dbReference type="PANTHER" id="PTHR43808">
    <property type="entry name" value="ACETYLORNITHINE DEACETYLASE"/>
    <property type="match status" value="1"/>
</dbReference>
<dbReference type="Gene3D" id="3.40.630.10">
    <property type="entry name" value="Zn peptidases"/>
    <property type="match status" value="2"/>
</dbReference>
<evidence type="ECO:0000256" key="9">
    <source>
        <dbReference type="ARBA" id="ARBA00022801"/>
    </source>
</evidence>
<dbReference type="CDD" id="cd08659">
    <property type="entry name" value="M20_ArgE_DapE-like"/>
    <property type="match status" value="1"/>
</dbReference>
<proteinExistence type="inferred from homology"/>
<sequence>MDLAKLMEQIDRQELTDFLQKAVQIPSHIELESQEKEIGQYIAGKLLAEGIETVLQVVEGERANVLATIHGTGEGKSVTFNGHMDSIPPIDMEDPYSGRIVGDDLYGRGACDMKGGIIAMAYAMIAIKRAGLIPKGDIVLSAMIGEEYGSDGATYYAKHTKLTDYGICGEPTDMKIGSAQKGLHWFQFDIPGRRTHSSVSSTGINALKRLNKLMTCINEELEPKLKERIHPLLGPSLVNLGKAWGGEQPNVVPGDAHLQVERRYIPGETLESVKAELDEAVKKCNEGYEEEYAITYESMPYSLKVSKTPMDIPEGHPIVQGMKKAGMEVLGEEPEIFGVPFWGDAGVLYDAGCDCILFGPGSIKDAHSKCEKVSLSNVYQAAKIYAALPFVLE</sequence>
<evidence type="ECO:0000256" key="14">
    <source>
        <dbReference type="ARBA" id="ARBA00051301"/>
    </source>
</evidence>
<evidence type="ECO:0000256" key="7">
    <source>
        <dbReference type="ARBA" id="ARBA00022605"/>
    </source>
</evidence>
<dbReference type="RefSeq" id="WP_055153170.1">
    <property type="nucleotide sequence ID" value="NZ_CYZU01000019.1"/>
</dbReference>
<name>A0A174FDI9_9FIRM</name>
<dbReference type="NCBIfam" id="TIGR01910">
    <property type="entry name" value="DapE-ArgE"/>
    <property type="match status" value="1"/>
</dbReference>
<evidence type="ECO:0000256" key="11">
    <source>
        <dbReference type="ARBA" id="ARBA00022915"/>
    </source>
</evidence>
<dbReference type="SUPFAM" id="SSF55031">
    <property type="entry name" value="Bacterial exopeptidase dimerisation domain"/>
    <property type="match status" value="1"/>
</dbReference>